<evidence type="ECO:0000313" key="8">
    <source>
        <dbReference type="EMBL" id="KAG0260978.1"/>
    </source>
</evidence>
<protein>
    <recommendedName>
        <fullName evidence="10">Mis6-domain-containing protein</fullName>
    </recommendedName>
</protein>
<accession>A0A9P6U6A0</accession>
<evidence type="ECO:0000256" key="7">
    <source>
        <dbReference type="SAM" id="MobiDB-lite"/>
    </source>
</evidence>
<evidence type="ECO:0000256" key="2">
    <source>
        <dbReference type="ARBA" id="ARBA00004584"/>
    </source>
</evidence>
<sequence>MSSPTLEQSLGGNPSFGSNPEEEDLSVEEQDLKIALLLDRISQNAGVKGRKPDVVRNIEELGERCSKFGLLPDALETALDVVLSKKLDDTTAKKLVKLLLPRAHVPEDCAIKIMGCLGRYSRGVEAVLLRWLIIVYDYLDGRTKFVKLYGVAFHYLSYETLRLDIQTSVGRELPLTGLLHVYKSYFPDLILMPLPLSNRAIFKCPNQALASKIMDIRAQWKTSSALALSVEANLTGSKKPLVKIGSAKRQKLAHSTIPDAFTLYRKGQDTKNMPLAQITSLSSLVKHIDTLALPDQLSSILSNRLLQHVFCLQPSSSLISRIGYWLGQELVDLWFWGEKTAASRERFGNVLQKIVEVTVLIKDLFPVVETFLMPFLRMWNGREHQKEIFTLLSYLRPRSFEELYAFFLKPLQRIFYNSGSTWKGALLLCYRRLLQRWAQINWRGHLSPDRGYVISPKDYKSMQGLFTKLSLNVDYMKTMQEFIMHVDRMATVAFEEDENNVAVQHGVLSFLDLASSLPIKFRVPMAVIIPDSTIVYRCFLADSGMAMSRICGIILQFKNAFESFETEQQNYQALLLEYEHNQQEQVQRDQSGSGESSNSLPPLPPPPPNNVPGYSRDYVTFFNSFVMDICNFLWRSRAFNKTDKNARGFQVDS</sequence>
<evidence type="ECO:0000256" key="6">
    <source>
        <dbReference type="ARBA" id="ARBA00023328"/>
    </source>
</evidence>
<dbReference type="Proteomes" id="UP000807716">
    <property type="component" value="Unassembled WGS sequence"/>
</dbReference>
<evidence type="ECO:0000313" key="9">
    <source>
        <dbReference type="Proteomes" id="UP000807716"/>
    </source>
</evidence>
<dbReference type="Pfam" id="PF07778">
    <property type="entry name" value="CENP-I"/>
    <property type="match status" value="2"/>
</dbReference>
<proteinExistence type="inferred from homology"/>
<dbReference type="GO" id="GO:0000070">
    <property type="term" value="P:mitotic sister chromatid segregation"/>
    <property type="evidence" value="ECO:0007669"/>
    <property type="project" value="TreeGrafter"/>
</dbReference>
<feature type="compositionally biased region" description="Polar residues" evidence="7">
    <location>
        <begin position="1"/>
        <end position="18"/>
    </location>
</feature>
<dbReference type="AlphaFoldDB" id="A0A9P6U6A0"/>
<comment type="similarity">
    <text evidence="3">Belongs to the CENP-I/CTF3 family.</text>
</comment>
<dbReference type="OrthoDB" id="6347512at2759"/>
<keyword evidence="9" id="KW-1185">Reference proteome</keyword>
<dbReference type="GO" id="GO:0000939">
    <property type="term" value="C:inner kinetochore"/>
    <property type="evidence" value="ECO:0007669"/>
    <property type="project" value="TreeGrafter"/>
</dbReference>
<keyword evidence="6" id="KW-0137">Centromere</keyword>
<keyword evidence="4" id="KW-0158">Chromosome</keyword>
<evidence type="ECO:0000256" key="3">
    <source>
        <dbReference type="ARBA" id="ARBA00005470"/>
    </source>
</evidence>
<dbReference type="EMBL" id="JAAAJB010000232">
    <property type="protein sequence ID" value="KAG0260978.1"/>
    <property type="molecule type" value="Genomic_DNA"/>
</dbReference>
<dbReference type="GO" id="GO:0005634">
    <property type="term" value="C:nucleus"/>
    <property type="evidence" value="ECO:0007669"/>
    <property type="project" value="UniProtKB-SubCell"/>
</dbReference>
<evidence type="ECO:0000256" key="4">
    <source>
        <dbReference type="ARBA" id="ARBA00022454"/>
    </source>
</evidence>
<evidence type="ECO:0000256" key="5">
    <source>
        <dbReference type="ARBA" id="ARBA00023242"/>
    </source>
</evidence>
<dbReference type="PANTHER" id="PTHR48208:SF2">
    <property type="entry name" value="CENTROMERE PROTEIN I"/>
    <property type="match status" value="1"/>
</dbReference>
<organism evidence="8 9">
    <name type="scientific">Actinomortierella ambigua</name>
    <dbReference type="NCBI Taxonomy" id="1343610"/>
    <lineage>
        <taxon>Eukaryota</taxon>
        <taxon>Fungi</taxon>
        <taxon>Fungi incertae sedis</taxon>
        <taxon>Mucoromycota</taxon>
        <taxon>Mortierellomycotina</taxon>
        <taxon>Mortierellomycetes</taxon>
        <taxon>Mortierellales</taxon>
        <taxon>Mortierellaceae</taxon>
        <taxon>Actinomortierella</taxon>
    </lineage>
</organism>
<reference evidence="8" key="1">
    <citation type="journal article" date="2020" name="Fungal Divers.">
        <title>Resolving the Mortierellaceae phylogeny through synthesis of multi-gene phylogenetics and phylogenomics.</title>
        <authorList>
            <person name="Vandepol N."/>
            <person name="Liber J."/>
            <person name="Desiro A."/>
            <person name="Na H."/>
            <person name="Kennedy M."/>
            <person name="Barry K."/>
            <person name="Grigoriev I.V."/>
            <person name="Miller A.N."/>
            <person name="O'Donnell K."/>
            <person name="Stajich J.E."/>
            <person name="Bonito G."/>
        </authorList>
    </citation>
    <scope>NUCLEOTIDE SEQUENCE</scope>
    <source>
        <strain evidence="8">BC1065</strain>
    </source>
</reference>
<dbReference type="GO" id="GO:0034080">
    <property type="term" value="P:CENP-A containing chromatin assembly"/>
    <property type="evidence" value="ECO:0007669"/>
    <property type="project" value="TreeGrafter"/>
</dbReference>
<comment type="caution">
    <text evidence="8">The sequence shown here is derived from an EMBL/GenBank/DDBJ whole genome shotgun (WGS) entry which is preliminary data.</text>
</comment>
<dbReference type="PANTHER" id="PTHR48208">
    <property type="entry name" value="CENTROMERE PROTEIN I"/>
    <property type="match status" value="1"/>
</dbReference>
<evidence type="ECO:0000256" key="1">
    <source>
        <dbReference type="ARBA" id="ARBA00004123"/>
    </source>
</evidence>
<keyword evidence="5" id="KW-0539">Nucleus</keyword>
<gene>
    <name evidence="8" type="ORF">DFQ27_003256</name>
</gene>
<evidence type="ECO:0008006" key="10">
    <source>
        <dbReference type="Google" id="ProtNLM"/>
    </source>
</evidence>
<feature type="region of interest" description="Disordered" evidence="7">
    <location>
        <begin position="1"/>
        <end position="25"/>
    </location>
</feature>
<dbReference type="InterPro" id="IPR012485">
    <property type="entry name" value="CENP-I"/>
</dbReference>
<feature type="compositionally biased region" description="Polar residues" evidence="7">
    <location>
        <begin position="584"/>
        <end position="595"/>
    </location>
</feature>
<name>A0A9P6U6A0_9FUNG</name>
<comment type="subcellular location">
    <subcellularLocation>
        <location evidence="2">Chromosome</location>
        <location evidence="2">Centromere</location>
    </subcellularLocation>
    <subcellularLocation>
        <location evidence="1">Nucleus</location>
    </subcellularLocation>
</comment>
<feature type="region of interest" description="Disordered" evidence="7">
    <location>
        <begin position="584"/>
        <end position="609"/>
    </location>
</feature>